<feature type="non-terminal residue" evidence="1">
    <location>
        <position position="1"/>
    </location>
</feature>
<comment type="caution">
    <text evidence="1">The sequence shown here is derived from an EMBL/GenBank/DDBJ whole genome shotgun (WGS) entry which is preliminary data.</text>
</comment>
<organism evidence="1 2">
    <name type="scientific">Racocetra persica</name>
    <dbReference type="NCBI Taxonomy" id="160502"/>
    <lineage>
        <taxon>Eukaryota</taxon>
        <taxon>Fungi</taxon>
        <taxon>Fungi incertae sedis</taxon>
        <taxon>Mucoromycota</taxon>
        <taxon>Glomeromycotina</taxon>
        <taxon>Glomeromycetes</taxon>
        <taxon>Diversisporales</taxon>
        <taxon>Gigasporaceae</taxon>
        <taxon>Racocetra</taxon>
    </lineage>
</organism>
<accession>A0ACA9S9Y0</accession>
<protein>
    <submittedName>
        <fullName evidence="1">4022_t:CDS:1</fullName>
    </submittedName>
</protein>
<evidence type="ECO:0000313" key="2">
    <source>
        <dbReference type="Proteomes" id="UP000789920"/>
    </source>
</evidence>
<evidence type="ECO:0000313" key="1">
    <source>
        <dbReference type="EMBL" id="CAG8829209.1"/>
    </source>
</evidence>
<sequence>NDLELQNNIQNQAAYGFYQKTFEPELYNLENDGEFEDWSGNNNRLGNVNGLENRFECANEFENEFENGLDCDDEFEGIDEFENGLDCDDEFEGVDEFENGLDRNDEFEGIDEFENEMECDEFEGINESENGSVIDEFENWSESDSSDSSIASSTLIDNEENIPFISSELAAVIRLLKVKAQNNLTDEAFSEIMKAVITNPMSLYMIKKKLSSLVSFKPVWIDMCINTCCAYTGNYS</sequence>
<keyword evidence="2" id="KW-1185">Reference proteome</keyword>
<feature type="non-terminal residue" evidence="1">
    <location>
        <position position="236"/>
    </location>
</feature>
<gene>
    <name evidence="1" type="ORF">RPERSI_LOCUS27442</name>
</gene>
<name>A0ACA9S9Y0_9GLOM</name>
<proteinExistence type="predicted"/>
<dbReference type="Proteomes" id="UP000789920">
    <property type="component" value="Unassembled WGS sequence"/>
</dbReference>
<reference evidence="1" key="1">
    <citation type="submission" date="2021-06" db="EMBL/GenBank/DDBJ databases">
        <authorList>
            <person name="Kallberg Y."/>
            <person name="Tangrot J."/>
            <person name="Rosling A."/>
        </authorList>
    </citation>
    <scope>NUCLEOTIDE SEQUENCE</scope>
    <source>
        <strain evidence="1">MA461A</strain>
    </source>
</reference>
<dbReference type="EMBL" id="CAJVQC010096837">
    <property type="protein sequence ID" value="CAG8829209.1"/>
    <property type="molecule type" value="Genomic_DNA"/>
</dbReference>